<dbReference type="InterPro" id="IPR057678">
    <property type="entry name" value="DUF7918"/>
</dbReference>
<comment type="caution">
    <text evidence="2">The sequence shown here is derived from an EMBL/GenBank/DDBJ whole genome shotgun (WGS) entry which is preliminary data.</text>
</comment>
<dbReference type="Pfam" id="PF25534">
    <property type="entry name" value="DUF7918"/>
    <property type="match status" value="1"/>
</dbReference>
<dbReference type="Proteomes" id="UP001221142">
    <property type="component" value="Unassembled WGS sequence"/>
</dbReference>
<sequence>MLQSPDGSFCAWITIEGVITPEYSVETSADGRTVTCWIASELGKKFAVHWTNRGYPAHTRGNVQMDGVSCGGRIAYGHLGFPQNSVKDGVTDGTTLKPFVFSGLTLSDDDALLGGPSYEHLGLIELTLYPVQVLNANVPCDGTHNLSNLKVHERSKKAVTQQITLAAPIMQRTNFVQTARLGADLVTFTFKYRPLDILRANGIAPLRLGSSVELLTRS</sequence>
<evidence type="ECO:0000259" key="1">
    <source>
        <dbReference type="Pfam" id="PF25534"/>
    </source>
</evidence>
<dbReference type="EMBL" id="JARKIF010000002">
    <property type="protein sequence ID" value="KAJ7646762.1"/>
    <property type="molecule type" value="Genomic_DNA"/>
</dbReference>
<gene>
    <name evidence="2" type="ORF">FB45DRAFT_734088</name>
</gene>
<accession>A0AAD7CEJ0</accession>
<dbReference type="AlphaFoldDB" id="A0AAD7CEJ0"/>
<evidence type="ECO:0000313" key="3">
    <source>
        <dbReference type="Proteomes" id="UP001221142"/>
    </source>
</evidence>
<evidence type="ECO:0000313" key="2">
    <source>
        <dbReference type="EMBL" id="KAJ7646762.1"/>
    </source>
</evidence>
<dbReference type="PANTHER" id="PTHR36223:SF1">
    <property type="entry name" value="TRANSCRIPTION ELONGATION FACTOR EAF N-TERMINAL DOMAIN-CONTAINING PROTEIN"/>
    <property type="match status" value="1"/>
</dbReference>
<dbReference type="PANTHER" id="PTHR36223">
    <property type="entry name" value="BETA-LACTAMASE-TYPE TRANSPEPTIDASE FOLD DOMAIN CONTAINING PROTEIN"/>
    <property type="match status" value="1"/>
</dbReference>
<organism evidence="2 3">
    <name type="scientific">Roridomyces roridus</name>
    <dbReference type="NCBI Taxonomy" id="1738132"/>
    <lineage>
        <taxon>Eukaryota</taxon>
        <taxon>Fungi</taxon>
        <taxon>Dikarya</taxon>
        <taxon>Basidiomycota</taxon>
        <taxon>Agaricomycotina</taxon>
        <taxon>Agaricomycetes</taxon>
        <taxon>Agaricomycetidae</taxon>
        <taxon>Agaricales</taxon>
        <taxon>Marasmiineae</taxon>
        <taxon>Mycenaceae</taxon>
        <taxon>Roridomyces</taxon>
    </lineage>
</organism>
<feature type="domain" description="DUF7918" evidence="1">
    <location>
        <begin position="13"/>
        <end position="205"/>
    </location>
</feature>
<protein>
    <recommendedName>
        <fullName evidence="1">DUF7918 domain-containing protein</fullName>
    </recommendedName>
</protein>
<name>A0AAD7CEJ0_9AGAR</name>
<reference evidence="2" key="1">
    <citation type="submission" date="2023-03" db="EMBL/GenBank/DDBJ databases">
        <title>Massive genome expansion in bonnet fungi (Mycena s.s.) driven by repeated elements and novel gene families across ecological guilds.</title>
        <authorList>
            <consortium name="Lawrence Berkeley National Laboratory"/>
            <person name="Harder C.B."/>
            <person name="Miyauchi S."/>
            <person name="Viragh M."/>
            <person name="Kuo A."/>
            <person name="Thoen E."/>
            <person name="Andreopoulos B."/>
            <person name="Lu D."/>
            <person name="Skrede I."/>
            <person name="Drula E."/>
            <person name="Henrissat B."/>
            <person name="Morin E."/>
            <person name="Kohler A."/>
            <person name="Barry K."/>
            <person name="LaButti K."/>
            <person name="Morin E."/>
            <person name="Salamov A."/>
            <person name="Lipzen A."/>
            <person name="Mereny Z."/>
            <person name="Hegedus B."/>
            <person name="Baldrian P."/>
            <person name="Stursova M."/>
            <person name="Weitz H."/>
            <person name="Taylor A."/>
            <person name="Grigoriev I.V."/>
            <person name="Nagy L.G."/>
            <person name="Martin F."/>
            <person name="Kauserud H."/>
        </authorList>
    </citation>
    <scope>NUCLEOTIDE SEQUENCE</scope>
    <source>
        <strain evidence="2">9284</strain>
    </source>
</reference>
<keyword evidence="3" id="KW-1185">Reference proteome</keyword>
<proteinExistence type="predicted"/>